<dbReference type="SUPFAM" id="SSF53474">
    <property type="entry name" value="alpha/beta-Hydrolases"/>
    <property type="match status" value="1"/>
</dbReference>
<dbReference type="AlphaFoldDB" id="A0A0G4ERV7"/>
<evidence type="ECO:0000313" key="4">
    <source>
        <dbReference type="Proteomes" id="UP000041254"/>
    </source>
</evidence>
<reference evidence="3 4" key="1">
    <citation type="submission" date="2014-11" db="EMBL/GenBank/DDBJ databases">
        <authorList>
            <person name="Zhu J."/>
            <person name="Qi W."/>
            <person name="Song R."/>
        </authorList>
    </citation>
    <scope>NUCLEOTIDE SEQUENCE [LARGE SCALE GENOMIC DNA]</scope>
</reference>
<evidence type="ECO:0000313" key="3">
    <source>
        <dbReference type="EMBL" id="CEM00789.1"/>
    </source>
</evidence>
<name>A0A0G4ERV7_VITBC</name>
<evidence type="ECO:0000259" key="2">
    <source>
        <dbReference type="Pfam" id="PF12146"/>
    </source>
</evidence>
<sequence>MSFASVEAARCVRLIKRVISVVTVTLLLIASRAAAGDAARTGAFIGAPRARIFFPLLHGQRQLPVTGHSALVQPKPPAIVPSHPKTESRPANATVAAPLRRAGISTHGENHVIHISSRTLHKHEEQLVNRRLLNCRLRLSEAPTEAVRRKWRRINRGITFFVRHGRHGSFRGANGVRIVYRAFPHYDSEGALLPGVVVATGWSECHVKYGELIRDLYRAGFSVFTFDHRCQGLSGHELGEGRPWITHVERFHHYTDDLTTFVNEVVKATPTHRSPAIARTRPAPPLFYVAHSMGAFIGLVAQHNSKQSDPPSPLFCRMALSAPMLAMKTPAGPNRFAIWLARIAILAGRKIRSPLGDHPVENPELGARITHDDDRKSAWERMRGMLPRTMIRGPSFNWIKEGMKAGFRFKKQWRRFDTPTVVFLAGIDDFVWKSPMRKFCYRAHHTQLVEFPHAYHNLLSETDSVRTPLLLHAVNFFRQAIRHTSDGHGHGHGRGRRTKTRQ</sequence>
<dbReference type="PANTHER" id="PTHR11614">
    <property type="entry name" value="PHOSPHOLIPASE-RELATED"/>
    <property type="match status" value="1"/>
</dbReference>
<feature type="region of interest" description="Disordered" evidence="1">
    <location>
        <begin position="483"/>
        <end position="502"/>
    </location>
</feature>
<dbReference type="OMA" id="NEFSQYA"/>
<dbReference type="VEuPathDB" id="CryptoDB:Vbra_2109"/>
<protein>
    <recommendedName>
        <fullName evidence="2">Serine aminopeptidase S33 domain-containing protein</fullName>
    </recommendedName>
</protein>
<accession>A0A0G4ERV7</accession>
<gene>
    <name evidence="3" type="ORF">Vbra_2109</name>
</gene>
<feature type="domain" description="Serine aminopeptidase S33" evidence="2">
    <location>
        <begin position="196"/>
        <end position="463"/>
    </location>
</feature>
<dbReference type="InterPro" id="IPR029058">
    <property type="entry name" value="AB_hydrolase_fold"/>
</dbReference>
<dbReference type="InterPro" id="IPR051044">
    <property type="entry name" value="MAG_DAG_Lipase"/>
</dbReference>
<organism evidence="3 4">
    <name type="scientific">Vitrella brassicaformis (strain CCMP3155)</name>
    <dbReference type="NCBI Taxonomy" id="1169540"/>
    <lineage>
        <taxon>Eukaryota</taxon>
        <taxon>Sar</taxon>
        <taxon>Alveolata</taxon>
        <taxon>Colpodellida</taxon>
        <taxon>Vitrellaceae</taxon>
        <taxon>Vitrella</taxon>
    </lineage>
</organism>
<dbReference type="EMBL" id="CDMY01000299">
    <property type="protein sequence ID" value="CEM00789.1"/>
    <property type="molecule type" value="Genomic_DNA"/>
</dbReference>
<dbReference type="InParanoid" id="A0A0G4ERV7"/>
<dbReference type="InterPro" id="IPR022742">
    <property type="entry name" value="Hydrolase_4"/>
</dbReference>
<dbReference type="Pfam" id="PF12146">
    <property type="entry name" value="Hydrolase_4"/>
    <property type="match status" value="1"/>
</dbReference>
<feature type="compositionally biased region" description="Basic residues" evidence="1">
    <location>
        <begin position="490"/>
        <end position="502"/>
    </location>
</feature>
<dbReference type="Gene3D" id="3.40.50.1820">
    <property type="entry name" value="alpha/beta hydrolase"/>
    <property type="match status" value="1"/>
</dbReference>
<evidence type="ECO:0000256" key="1">
    <source>
        <dbReference type="SAM" id="MobiDB-lite"/>
    </source>
</evidence>
<dbReference type="Proteomes" id="UP000041254">
    <property type="component" value="Unassembled WGS sequence"/>
</dbReference>
<keyword evidence="4" id="KW-1185">Reference proteome</keyword>
<dbReference type="OrthoDB" id="2498029at2759"/>
<proteinExistence type="predicted"/>